<name>A0A8X8CZ53_POPTO</name>
<feature type="binding site" evidence="13">
    <location>
        <position position="228"/>
    </location>
    <ligand>
        <name>Fe cation</name>
        <dbReference type="ChEBI" id="CHEBI:24875"/>
        <label>1</label>
    </ligand>
</feature>
<dbReference type="AlphaFoldDB" id="A0A8X8CZ53"/>
<keyword evidence="5" id="KW-0934">Plastid</keyword>
<evidence type="ECO:0000256" key="11">
    <source>
        <dbReference type="ARBA" id="ARBA00026060"/>
    </source>
</evidence>
<organism evidence="16 17">
    <name type="scientific">Populus tomentosa</name>
    <name type="common">Chinese white poplar</name>
    <dbReference type="NCBI Taxonomy" id="118781"/>
    <lineage>
        <taxon>Eukaryota</taxon>
        <taxon>Viridiplantae</taxon>
        <taxon>Streptophyta</taxon>
        <taxon>Embryophyta</taxon>
        <taxon>Tracheophyta</taxon>
        <taxon>Spermatophyta</taxon>
        <taxon>Magnoliopsida</taxon>
        <taxon>eudicotyledons</taxon>
        <taxon>Gunneridae</taxon>
        <taxon>Pentapetalae</taxon>
        <taxon>rosids</taxon>
        <taxon>fabids</taxon>
        <taxon>Malpighiales</taxon>
        <taxon>Salicaceae</taxon>
        <taxon>Saliceae</taxon>
        <taxon>Populus</taxon>
    </lineage>
</organism>
<evidence type="ECO:0000313" key="17">
    <source>
        <dbReference type="Proteomes" id="UP000886885"/>
    </source>
</evidence>
<feature type="binding site" evidence="13">
    <location>
        <position position="146"/>
    </location>
    <ligand>
        <name>Fe cation</name>
        <dbReference type="ChEBI" id="CHEBI:24875"/>
        <label>1</label>
    </ligand>
</feature>
<evidence type="ECO:0000259" key="15">
    <source>
        <dbReference type="PROSITE" id="PS50905"/>
    </source>
</evidence>
<gene>
    <name evidence="16" type="ORF">POTOM_023079</name>
</gene>
<dbReference type="CDD" id="cd01056">
    <property type="entry name" value="Euk_Ferritin"/>
    <property type="match status" value="1"/>
</dbReference>
<comment type="catalytic activity">
    <reaction evidence="12 14">
        <text>4 Fe(2+) + O2 + 4 H(+) = 4 Fe(3+) + 2 H2O</text>
        <dbReference type="Rhea" id="RHEA:11148"/>
        <dbReference type="ChEBI" id="CHEBI:15377"/>
        <dbReference type="ChEBI" id="CHEBI:15378"/>
        <dbReference type="ChEBI" id="CHEBI:15379"/>
        <dbReference type="ChEBI" id="CHEBI:29033"/>
        <dbReference type="ChEBI" id="CHEBI:29034"/>
        <dbReference type="EC" id="1.16.3.1"/>
    </reaction>
</comment>
<dbReference type="OrthoDB" id="186462at2759"/>
<feature type="binding site" evidence="13">
    <location>
        <position position="149"/>
    </location>
    <ligand>
        <name>Fe cation</name>
        <dbReference type="ChEBI" id="CHEBI:24875"/>
        <label>1</label>
    </ligand>
</feature>
<dbReference type="GO" id="GO:0009507">
    <property type="term" value="C:chloroplast"/>
    <property type="evidence" value="ECO:0007669"/>
    <property type="project" value="UniProtKB-SubCell"/>
</dbReference>
<evidence type="ECO:0000256" key="9">
    <source>
        <dbReference type="ARBA" id="ARBA00023004"/>
    </source>
</evidence>
<dbReference type="GO" id="GO:0004322">
    <property type="term" value="F:ferroxidase activity"/>
    <property type="evidence" value="ECO:0007669"/>
    <property type="project" value="UniProtKB-EC"/>
</dbReference>
<dbReference type="PROSITE" id="PS00204">
    <property type="entry name" value="FERRITIN_2"/>
    <property type="match status" value="1"/>
</dbReference>
<evidence type="ECO:0000313" key="16">
    <source>
        <dbReference type="EMBL" id="KAG6771697.1"/>
    </source>
</evidence>
<dbReference type="InterPro" id="IPR014034">
    <property type="entry name" value="Ferritin_CS"/>
</dbReference>
<keyword evidence="7" id="KW-0809">Transit peptide</keyword>
<dbReference type="PANTHER" id="PTHR11431">
    <property type="entry name" value="FERRITIN"/>
    <property type="match status" value="1"/>
</dbReference>
<comment type="subcellular location">
    <subcellularLocation>
        <location evidence="1">Plastid</location>
        <location evidence="1">Chloroplast</location>
    </subcellularLocation>
</comment>
<dbReference type="InterPro" id="IPR009040">
    <property type="entry name" value="Ferritin-like_diiron"/>
</dbReference>
<dbReference type="Proteomes" id="UP000886885">
    <property type="component" value="Chromosome 6A"/>
</dbReference>
<dbReference type="GO" id="GO:0006979">
    <property type="term" value="P:response to oxidative stress"/>
    <property type="evidence" value="ECO:0007669"/>
    <property type="project" value="UniProtKB-ARBA"/>
</dbReference>
<dbReference type="Pfam" id="PF00210">
    <property type="entry name" value="Ferritin"/>
    <property type="match status" value="1"/>
</dbReference>
<dbReference type="FunFam" id="1.20.1260.10:FF:000006">
    <property type="entry name" value="Ferritin"/>
    <property type="match status" value="1"/>
</dbReference>
<keyword evidence="3 14" id="KW-0409">Iron storage</keyword>
<evidence type="ECO:0000256" key="13">
    <source>
        <dbReference type="PIRSR" id="PIRSR601519-1"/>
    </source>
</evidence>
<evidence type="ECO:0000256" key="1">
    <source>
        <dbReference type="ARBA" id="ARBA00004229"/>
    </source>
</evidence>
<proteinExistence type="inferred from homology"/>
<keyword evidence="8 14" id="KW-0560">Oxidoreductase</keyword>
<evidence type="ECO:0000256" key="12">
    <source>
        <dbReference type="ARBA" id="ARBA00047990"/>
    </source>
</evidence>
<evidence type="ECO:0000256" key="10">
    <source>
        <dbReference type="ARBA" id="ARBA00025111"/>
    </source>
</evidence>
<evidence type="ECO:0000256" key="7">
    <source>
        <dbReference type="ARBA" id="ARBA00022946"/>
    </source>
</evidence>
<keyword evidence="6 13" id="KW-0479">Metal-binding</keyword>
<comment type="function">
    <text evidence="10">Stores iron in a soluble, non-toxic, readily available form. Important for iron homeostasis. Has ferroxidase activity. Iron is taken up in the ferrous form and deposited as ferric hydroxides after oxidation.</text>
</comment>
<feature type="binding site" evidence="13">
    <location>
        <position position="111"/>
    </location>
    <ligand>
        <name>Fe cation</name>
        <dbReference type="ChEBI" id="CHEBI:24875"/>
        <label>1</label>
    </ligand>
</feature>
<comment type="similarity">
    <text evidence="2 14">Belongs to the ferritin family.</text>
</comment>
<dbReference type="EC" id="1.16.3.1" evidence="14"/>
<comment type="caution">
    <text evidence="16">The sequence shown here is derived from an EMBL/GenBank/DDBJ whole genome shotgun (WGS) entry which is preliminary data.</text>
</comment>
<dbReference type="GO" id="GO:0006826">
    <property type="term" value="P:iron ion transport"/>
    <property type="evidence" value="ECO:0007669"/>
    <property type="project" value="InterPro"/>
</dbReference>
<evidence type="ECO:0000256" key="8">
    <source>
        <dbReference type="ARBA" id="ARBA00023002"/>
    </source>
</evidence>
<dbReference type="PANTHER" id="PTHR11431:SF101">
    <property type="entry name" value="FERRITIN-2, CHLOROPLASTIC"/>
    <property type="match status" value="1"/>
</dbReference>
<evidence type="ECO:0000256" key="5">
    <source>
        <dbReference type="ARBA" id="ARBA00022640"/>
    </source>
</evidence>
<feature type="domain" description="Ferritin-like diiron" evidence="15">
    <location>
        <begin position="94"/>
        <end position="246"/>
    </location>
</feature>
<dbReference type="GO" id="GO:0008199">
    <property type="term" value="F:ferric iron binding"/>
    <property type="evidence" value="ECO:0007669"/>
    <property type="project" value="InterPro"/>
</dbReference>
<accession>A0A8X8CZ53</accession>
<dbReference type="InterPro" id="IPR001519">
    <property type="entry name" value="Ferritin"/>
</dbReference>
<evidence type="ECO:0000256" key="14">
    <source>
        <dbReference type="RuleBase" id="RU361145"/>
    </source>
</evidence>
<evidence type="ECO:0000256" key="3">
    <source>
        <dbReference type="ARBA" id="ARBA00022434"/>
    </source>
</evidence>
<dbReference type="PROSITE" id="PS50905">
    <property type="entry name" value="FERRITIN_LIKE"/>
    <property type="match status" value="1"/>
</dbReference>
<protein>
    <recommendedName>
        <fullName evidence="14">Ferritin</fullName>
        <ecNumber evidence="14">1.16.3.1</ecNumber>
    </recommendedName>
</protein>
<keyword evidence="9 13" id="KW-0408">Iron</keyword>
<keyword evidence="17" id="KW-1185">Reference proteome</keyword>
<dbReference type="EMBL" id="JAAWWB010000011">
    <property type="protein sequence ID" value="KAG6771697.1"/>
    <property type="molecule type" value="Genomic_DNA"/>
</dbReference>
<comment type="function">
    <text evidence="14">Stores iron in a soluble, non-toxic, readily available form. Important for iron homeostasis. Iron is taken up in the ferrous form and deposited as ferric hydroxides after oxidation.</text>
</comment>
<keyword evidence="4" id="KW-0150">Chloroplast</keyword>
<sequence length="279" mass="30901">MAATFLSPVPALSLAAKQGDTARVLITSPTSDGHGISCSSVSAFPSASRKKRNTSLVVSATGETLTGVVFQPFEEVKKEVFVVPNSPQVSLARQYFVDDCEAAINEQINVEYTASYVYHAMFAYFDRDNIALKGLAKFFKESSEEEREHAEKLMEYQAPITLKLKYALIKISWFISSFGGVKACFSMELALSLEKLTNEKLLSLHKVADENNDPQMADFVESEFLTEQVESIKKIAEYVAQLRMEYGTLIRCSSIRVMLHDVEIQSAPVLGLSPSLSQV</sequence>
<dbReference type="InterPro" id="IPR008331">
    <property type="entry name" value="Ferritin_DPS_dom"/>
</dbReference>
<reference evidence="16" key="1">
    <citation type="journal article" date="2020" name="bioRxiv">
        <title>Hybrid origin of Populus tomentosa Carr. identified through genome sequencing and phylogenomic analysis.</title>
        <authorList>
            <person name="An X."/>
            <person name="Gao K."/>
            <person name="Chen Z."/>
            <person name="Li J."/>
            <person name="Yang X."/>
            <person name="Yang X."/>
            <person name="Zhou J."/>
            <person name="Guo T."/>
            <person name="Zhao T."/>
            <person name="Huang S."/>
            <person name="Miao D."/>
            <person name="Khan W.U."/>
            <person name="Rao P."/>
            <person name="Ye M."/>
            <person name="Lei B."/>
            <person name="Liao W."/>
            <person name="Wang J."/>
            <person name="Ji L."/>
            <person name="Li Y."/>
            <person name="Guo B."/>
            <person name="Mustafa N.S."/>
            <person name="Li S."/>
            <person name="Yun Q."/>
            <person name="Keller S.R."/>
            <person name="Mao J."/>
            <person name="Zhang R."/>
            <person name="Strauss S.H."/>
        </authorList>
    </citation>
    <scope>NUCLEOTIDE SEQUENCE</scope>
    <source>
        <strain evidence="16">GM15</strain>
        <tissue evidence="16">Leaf</tissue>
    </source>
</reference>
<evidence type="ECO:0000256" key="6">
    <source>
        <dbReference type="ARBA" id="ARBA00022723"/>
    </source>
</evidence>
<comment type="subunit">
    <text evidence="11">Oligomer of 24 subunits. There are two types of subunits: L (light) chain and H (heavy) chain. The major chain can be light or heavy, depending on the species and tissue type. The functional molecule forms a roughly spherical shell with a diameter of 12 nm and contains a central cavity into which the insoluble mineral iron core is deposited.</text>
</comment>
<evidence type="ECO:0000256" key="4">
    <source>
        <dbReference type="ARBA" id="ARBA00022528"/>
    </source>
</evidence>
<evidence type="ECO:0000256" key="2">
    <source>
        <dbReference type="ARBA" id="ARBA00007513"/>
    </source>
</evidence>
<dbReference type="GO" id="GO:0006879">
    <property type="term" value="P:intracellular iron ion homeostasis"/>
    <property type="evidence" value="ECO:0007669"/>
    <property type="project" value="UniProtKB-KW"/>
</dbReference>
<dbReference type="GO" id="GO:0008198">
    <property type="term" value="F:ferrous iron binding"/>
    <property type="evidence" value="ECO:0007669"/>
    <property type="project" value="TreeGrafter"/>
</dbReference>
<feature type="binding site" evidence="13">
    <location>
        <position position="194"/>
    </location>
    <ligand>
        <name>Fe cation</name>
        <dbReference type="ChEBI" id="CHEBI:24875"/>
        <label>1</label>
    </ligand>
</feature>